<dbReference type="GO" id="GO:0016853">
    <property type="term" value="F:isomerase activity"/>
    <property type="evidence" value="ECO:0007669"/>
    <property type="project" value="UniProtKB-KW"/>
</dbReference>
<evidence type="ECO:0000256" key="1">
    <source>
        <dbReference type="ARBA" id="ARBA00022490"/>
    </source>
</evidence>
<dbReference type="PANTHER" id="PTHR39156:SF1">
    <property type="entry name" value="RIBONUCLEASE M5"/>
    <property type="match status" value="1"/>
</dbReference>
<dbReference type="STRING" id="1009370.ALO_04513"/>
<proteinExistence type="inferred from homology"/>
<dbReference type="SMART" id="SM00493">
    <property type="entry name" value="TOPRIM"/>
    <property type="match status" value="1"/>
</dbReference>
<reference evidence="14 15" key="1">
    <citation type="journal article" date="2011" name="EMBO J.">
        <title>Structural diversity of bacterial flagellar motors.</title>
        <authorList>
            <person name="Chen S."/>
            <person name="Beeby M."/>
            <person name="Murphy G.E."/>
            <person name="Leadbetter J.R."/>
            <person name="Hendrixson D.R."/>
            <person name="Briegel A."/>
            <person name="Li Z."/>
            <person name="Shi J."/>
            <person name="Tocheva E.I."/>
            <person name="Muller A."/>
            <person name="Dobro M.J."/>
            <person name="Jensen G.J."/>
        </authorList>
    </citation>
    <scope>NUCLEOTIDE SEQUENCE [LARGE SCALE GENOMIC DNA]</scope>
    <source>
        <strain evidence="14 15">DSM 6540</strain>
    </source>
</reference>
<keyword evidence="9" id="KW-0460">Magnesium</keyword>
<protein>
    <recommendedName>
        <fullName evidence="11 12">Ribonuclease M5</fullName>
        <ecNumber evidence="11 12">3.1.26.8</ecNumber>
    </recommendedName>
    <alternativeName>
        <fullName evidence="11">RNase M5</fullName>
    </alternativeName>
    <alternativeName>
        <fullName evidence="11">Ribosomal RNA terminal maturase M5</fullName>
    </alternativeName>
</protein>
<evidence type="ECO:0000256" key="7">
    <source>
        <dbReference type="ARBA" id="ARBA00022759"/>
    </source>
</evidence>
<comment type="similarity">
    <text evidence="11">Belongs to the ribonuclease M5 family.</text>
</comment>
<dbReference type="GO" id="GO:0005737">
    <property type="term" value="C:cytoplasm"/>
    <property type="evidence" value="ECO:0007669"/>
    <property type="project" value="UniProtKB-SubCell"/>
</dbReference>
<dbReference type="InterPro" id="IPR004466">
    <property type="entry name" value="RNase_M5"/>
</dbReference>
<evidence type="ECO:0000313" key="14">
    <source>
        <dbReference type="EMBL" id="EGO65134.1"/>
    </source>
</evidence>
<dbReference type="NCBIfam" id="TIGR00334">
    <property type="entry name" value="5S_RNA_mat_M5"/>
    <property type="match status" value="1"/>
</dbReference>
<keyword evidence="10 11" id="KW-0694">RNA-binding</keyword>
<comment type="function">
    <text evidence="11">Required for correct processing of both the 5' and 3' ends of 5S rRNA precursor. Cleaves both sides of a double-stranded region yielding mature 5S rRNA in one step.</text>
</comment>
<dbReference type="GO" id="GO:0019843">
    <property type="term" value="F:rRNA binding"/>
    <property type="evidence" value="ECO:0007669"/>
    <property type="project" value="UniProtKB-KW"/>
</dbReference>
<keyword evidence="6 11" id="KW-0699">rRNA-binding</keyword>
<dbReference type="SUPFAM" id="SSF110455">
    <property type="entry name" value="Toprim domain"/>
    <property type="match status" value="1"/>
</dbReference>
<dbReference type="HAMAP" id="MF_01469">
    <property type="entry name" value="RNase_M5"/>
    <property type="match status" value="1"/>
</dbReference>
<evidence type="ECO:0000313" key="15">
    <source>
        <dbReference type="Proteomes" id="UP000003240"/>
    </source>
</evidence>
<dbReference type="GO" id="GO:0046872">
    <property type="term" value="F:metal ion binding"/>
    <property type="evidence" value="ECO:0007669"/>
    <property type="project" value="UniProtKB-KW"/>
</dbReference>
<keyword evidence="4 11" id="KW-0540">Nuclease</keyword>
<evidence type="ECO:0000256" key="12">
    <source>
        <dbReference type="NCBIfam" id="TIGR00334"/>
    </source>
</evidence>
<dbReference type="EC" id="3.1.26.8" evidence="11 12"/>
<dbReference type="InterPro" id="IPR025156">
    <property type="entry name" value="RNase_M5_C"/>
</dbReference>
<evidence type="ECO:0000256" key="10">
    <source>
        <dbReference type="ARBA" id="ARBA00022884"/>
    </source>
</evidence>
<evidence type="ECO:0000256" key="8">
    <source>
        <dbReference type="ARBA" id="ARBA00022801"/>
    </source>
</evidence>
<dbReference type="RefSeq" id="WP_004573121.1">
    <property type="nucleotide sequence ID" value="NZ_AFGF01000032.1"/>
</dbReference>
<dbReference type="Gene3D" id="3.40.1360.10">
    <property type="match status" value="1"/>
</dbReference>
<evidence type="ECO:0000256" key="9">
    <source>
        <dbReference type="ARBA" id="ARBA00022842"/>
    </source>
</evidence>
<dbReference type="AlphaFoldDB" id="F7NFS1"/>
<comment type="caution">
    <text evidence="14">The sequence shown here is derived from an EMBL/GenBank/DDBJ whole genome shotgun (WGS) entry which is preliminary data.</text>
</comment>
<evidence type="ECO:0000256" key="3">
    <source>
        <dbReference type="ARBA" id="ARBA00022552"/>
    </source>
</evidence>
<keyword evidence="2 11" id="KW-0690">Ribosome biogenesis</keyword>
<keyword evidence="7 11" id="KW-0255">Endonuclease</keyword>
<keyword evidence="15" id="KW-1185">Reference proteome</keyword>
<comment type="subcellular location">
    <subcellularLocation>
        <location evidence="11">Cytoplasm</location>
    </subcellularLocation>
</comment>
<dbReference type="InterPro" id="IPR006171">
    <property type="entry name" value="TOPRIM_dom"/>
</dbReference>
<sequence length="176" mass="19560">MIKEVIVVEGKNDIAAVRRAVDAECLATGGFGLSPYTLEQIKHAYEKRGIIILTDPDSAGERIRRYLSKRFPDAKHAFIPKEDASDEREVGIEVASAPVIRSALETLRSEELQIEPRFIWADMTRAGLHGGADSAARRAKLGRILGVGYANAKTFFRRLNTYGVTREEFNAAQEKL</sequence>
<dbReference type="PANTHER" id="PTHR39156">
    <property type="entry name" value="RIBONUCLEASE M5"/>
    <property type="match status" value="1"/>
</dbReference>
<dbReference type="InterPro" id="IPR034141">
    <property type="entry name" value="TOPRIM_RNase_M5-like"/>
</dbReference>
<comment type="catalytic activity">
    <reaction evidence="11">
        <text>Endonucleolytic cleavage of RNA, removing 21 and 42 nucleotides, respectively, from the 5'- and 3'-termini of a 5S-rRNA precursor.</text>
        <dbReference type="EC" id="3.1.26.8"/>
    </reaction>
</comment>
<dbReference type="PROSITE" id="PS50880">
    <property type="entry name" value="TOPRIM"/>
    <property type="match status" value="1"/>
</dbReference>
<dbReference type="GO" id="GO:0006364">
    <property type="term" value="P:rRNA processing"/>
    <property type="evidence" value="ECO:0007669"/>
    <property type="project" value="UniProtKB-UniRule"/>
</dbReference>
<organism evidence="14 15">
    <name type="scientific">Acetonema longum DSM 6540</name>
    <dbReference type="NCBI Taxonomy" id="1009370"/>
    <lineage>
        <taxon>Bacteria</taxon>
        <taxon>Bacillati</taxon>
        <taxon>Bacillota</taxon>
        <taxon>Negativicutes</taxon>
        <taxon>Acetonemataceae</taxon>
        <taxon>Acetonema</taxon>
    </lineage>
</organism>
<feature type="domain" description="Toprim" evidence="13">
    <location>
        <begin position="3"/>
        <end position="86"/>
    </location>
</feature>
<evidence type="ECO:0000256" key="5">
    <source>
        <dbReference type="ARBA" id="ARBA00022723"/>
    </source>
</evidence>
<keyword evidence="1 11" id="KW-0963">Cytoplasm</keyword>
<dbReference type="CDD" id="cd01027">
    <property type="entry name" value="TOPRIM_RNase_M5_like"/>
    <property type="match status" value="1"/>
</dbReference>
<evidence type="ECO:0000259" key="13">
    <source>
        <dbReference type="PROSITE" id="PS50880"/>
    </source>
</evidence>
<dbReference type="GO" id="GO:0043822">
    <property type="term" value="F:ribonuclease M5 activity"/>
    <property type="evidence" value="ECO:0007669"/>
    <property type="project" value="UniProtKB-UniRule"/>
</dbReference>
<evidence type="ECO:0000256" key="11">
    <source>
        <dbReference type="HAMAP-Rule" id="MF_01469"/>
    </source>
</evidence>
<keyword evidence="3 11" id="KW-0698">rRNA processing</keyword>
<evidence type="ECO:0000256" key="6">
    <source>
        <dbReference type="ARBA" id="ARBA00022730"/>
    </source>
</evidence>
<accession>F7NFS1</accession>
<evidence type="ECO:0000256" key="2">
    <source>
        <dbReference type="ARBA" id="ARBA00022517"/>
    </source>
</evidence>
<dbReference type="Pfam" id="PF13331">
    <property type="entry name" value="DUF4093"/>
    <property type="match status" value="1"/>
</dbReference>
<name>F7NFS1_9FIRM</name>
<dbReference type="Pfam" id="PF01751">
    <property type="entry name" value="Toprim"/>
    <property type="match status" value="1"/>
</dbReference>
<dbReference type="Proteomes" id="UP000003240">
    <property type="component" value="Unassembled WGS sequence"/>
</dbReference>
<keyword evidence="14" id="KW-0413">Isomerase</keyword>
<gene>
    <name evidence="11" type="primary">rnmV</name>
    <name evidence="14" type="ORF">ALO_04513</name>
</gene>
<evidence type="ECO:0000256" key="4">
    <source>
        <dbReference type="ARBA" id="ARBA00022722"/>
    </source>
</evidence>
<dbReference type="eggNOG" id="COG1658">
    <property type="taxonomic scope" value="Bacteria"/>
</dbReference>
<dbReference type="OrthoDB" id="9791329at2"/>
<dbReference type="EMBL" id="AFGF01000032">
    <property type="protein sequence ID" value="EGO65134.1"/>
    <property type="molecule type" value="Genomic_DNA"/>
</dbReference>
<keyword evidence="5" id="KW-0479">Metal-binding</keyword>
<keyword evidence="8 11" id="KW-0378">Hydrolase</keyword>